<dbReference type="InterPro" id="IPR010736">
    <property type="entry name" value="SHIPPO-rpt"/>
</dbReference>
<dbReference type="PANTHER" id="PTHR31508:SF2">
    <property type="entry name" value="PROTEIN PITCHFORK"/>
    <property type="match status" value="1"/>
</dbReference>
<dbReference type="AlphaFoldDB" id="A0A6J2Q4A8"/>
<evidence type="ECO:0000313" key="3">
    <source>
        <dbReference type="RefSeq" id="XP_029292465.1"/>
    </source>
</evidence>
<evidence type="ECO:0000256" key="1">
    <source>
        <dbReference type="SAM" id="MobiDB-lite"/>
    </source>
</evidence>
<dbReference type="Pfam" id="PF07004">
    <property type="entry name" value="SHIPPO-rpt"/>
    <property type="match status" value="2"/>
</dbReference>
<evidence type="ECO:0000313" key="2">
    <source>
        <dbReference type="Proteomes" id="UP000504630"/>
    </source>
</evidence>
<feature type="region of interest" description="Disordered" evidence="1">
    <location>
        <begin position="79"/>
        <end position="133"/>
    </location>
</feature>
<dbReference type="RefSeq" id="XP_029292465.1">
    <property type="nucleotide sequence ID" value="XM_029436605.1"/>
</dbReference>
<name>A0A6J2Q4A8_COTGO</name>
<dbReference type="InParanoid" id="A0A6J2Q4A8"/>
<sequence>MSAAPVHGVAFGSSQERRLFPVHLARDRLGNQTSREGAPHLGPGCYDNNEFGTMLHDLQTTPGSKKGYVLSARTAARFPPCNKTATPSPQQYQQDQSWSRVPPPGKTPFNSTTQRFKSMSSTTEDSPGPGQYAHDAVTDRKVSWPMCFGSPDWSRLPQVEKKSLRVKLNNEKEFLKHRSRVAYLSLYY</sequence>
<dbReference type="PANTHER" id="PTHR31508">
    <property type="entry name" value="PROTEIN PITCHFORK"/>
    <property type="match status" value="1"/>
</dbReference>
<protein>
    <submittedName>
        <fullName evidence="3">Protein pitchfork</fullName>
    </submittedName>
</protein>
<dbReference type="GO" id="GO:0031344">
    <property type="term" value="P:regulation of cell projection organization"/>
    <property type="evidence" value="ECO:0007669"/>
    <property type="project" value="TreeGrafter"/>
</dbReference>
<dbReference type="Proteomes" id="UP000504630">
    <property type="component" value="Chromosome 7"/>
</dbReference>
<dbReference type="InterPro" id="IPR033602">
    <property type="entry name" value="CIMAP3"/>
</dbReference>
<keyword evidence="2" id="KW-1185">Reference proteome</keyword>
<accession>A0A6J2Q4A8</accession>
<feature type="compositionally biased region" description="Polar residues" evidence="1">
    <location>
        <begin position="108"/>
        <end position="125"/>
    </location>
</feature>
<dbReference type="GO" id="GO:0008092">
    <property type="term" value="F:cytoskeletal protein binding"/>
    <property type="evidence" value="ECO:0007669"/>
    <property type="project" value="TreeGrafter"/>
</dbReference>
<organism evidence="2 3">
    <name type="scientific">Cottoperca gobio</name>
    <name type="common">Frogmouth</name>
    <name type="synonym">Aphritis gobio</name>
    <dbReference type="NCBI Taxonomy" id="56716"/>
    <lineage>
        <taxon>Eukaryota</taxon>
        <taxon>Metazoa</taxon>
        <taxon>Chordata</taxon>
        <taxon>Craniata</taxon>
        <taxon>Vertebrata</taxon>
        <taxon>Euteleostomi</taxon>
        <taxon>Actinopterygii</taxon>
        <taxon>Neopterygii</taxon>
        <taxon>Teleostei</taxon>
        <taxon>Neoteleostei</taxon>
        <taxon>Acanthomorphata</taxon>
        <taxon>Eupercaria</taxon>
        <taxon>Perciformes</taxon>
        <taxon>Notothenioidei</taxon>
        <taxon>Bovichtidae</taxon>
        <taxon>Cottoperca</taxon>
    </lineage>
</organism>
<proteinExistence type="predicted"/>
<gene>
    <name evidence="3" type="primary">LOC115011411</name>
</gene>
<feature type="compositionally biased region" description="Polar residues" evidence="1">
    <location>
        <begin position="83"/>
        <end position="99"/>
    </location>
</feature>
<dbReference type="KEGG" id="cgob:115011411"/>
<dbReference type="GeneID" id="115011411"/>
<reference evidence="3" key="1">
    <citation type="submission" date="2025-08" db="UniProtKB">
        <authorList>
            <consortium name="RefSeq"/>
        </authorList>
    </citation>
    <scope>IDENTIFICATION</scope>
</reference>
<dbReference type="OrthoDB" id="8189408at2759"/>